<organism evidence="1 2">
    <name type="scientific">Patiriisocius marinistellae</name>
    <dbReference type="NCBI Taxonomy" id="2494560"/>
    <lineage>
        <taxon>Bacteria</taxon>
        <taxon>Pseudomonadati</taxon>
        <taxon>Bacteroidota</taxon>
        <taxon>Flavobacteriia</taxon>
        <taxon>Flavobacteriales</taxon>
        <taxon>Flavobacteriaceae</taxon>
        <taxon>Patiriisocius</taxon>
    </lineage>
</organism>
<dbReference type="AlphaFoldDB" id="A0A5J4FXB3"/>
<sequence length="82" mass="9435">MPKANNKPTRPISALICSIMGHNYIITNKITNHINEYKCTNCKNEVCDNTKGHLEELTLKQREVNETLSVFFKKKSKRQLTA</sequence>
<dbReference type="OrthoDB" id="1450221at2"/>
<dbReference type="EMBL" id="BKCF01000001">
    <property type="protein sequence ID" value="GEQ84685.1"/>
    <property type="molecule type" value="Genomic_DNA"/>
</dbReference>
<accession>A0A5J4FXB3</accession>
<name>A0A5J4FXB3_9FLAO</name>
<keyword evidence="2" id="KW-1185">Reference proteome</keyword>
<evidence type="ECO:0000313" key="2">
    <source>
        <dbReference type="Proteomes" id="UP000326994"/>
    </source>
</evidence>
<dbReference type="RefSeq" id="WP_151892632.1">
    <property type="nucleotide sequence ID" value="NZ_BKCF01000001.1"/>
</dbReference>
<protein>
    <submittedName>
        <fullName evidence="1">Uncharacterized protein</fullName>
    </submittedName>
</protein>
<comment type="caution">
    <text evidence="1">The sequence shown here is derived from an EMBL/GenBank/DDBJ whole genome shotgun (WGS) entry which is preliminary data.</text>
</comment>
<gene>
    <name evidence="1" type="ORF">ULMS_01930</name>
</gene>
<evidence type="ECO:0000313" key="1">
    <source>
        <dbReference type="EMBL" id="GEQ84685.1"/>
    </source>
</evidence>
<reference evidence="1 2" key="1">
    <citation type="submission" date="2019-08" db="EMBL/GenBank/DDBJ databases">
        <title>Ulvibacter marinistellae sp. nov., isolated from a starfish, Patiria pectinifera.</title>
        <authorList>
            <person name="Kawano K."/>
            <person name="Ushijima N."/>
            <person name="Kihara M."/>
            <person name="Itoh H."/>
        </authorList>
    </citation>
    <scope>NUCLEOTIDE SEQUENCE [LARGE SCALE GENOMIC DNA]</scope>
    <source>
        <strain evidence="1 2">KK4</strain>
    </source>
</reference>
<proteinExistence type="predicted"/>
<dbReference type="Proteomes" id="UP000326994">
    <property type="component" value="Unassembled WGS sequence"/>
</dbReference>